<dbReference type="InterPro" id="IPR002711">
    <property type="entry name" value="HNH"/>
</dbReference>
<dbReference type="InterPro" id="IPR003615">
    <property type="entry name" value="HNH_nuc"/>
</dbReference>
<dbReference type="CDD" id="cd00085">
    <property type="entry name" value="HNHc"/>
    <property type="match status" value="1"/>
</dbReference>
<dbReference type="EMBL" id="SZPX01000004">
    <property type="protein sequence ID" value="TKI69741.1"/>
    <property type="molecule type" value="Genomic_DNA"/>
</dbReference>
<sequence>MIRFAKEQNYNIKILENENLNKIIYPDEVDTNSNQTYVEGSVKQVTINFYERDQIGRQKCINYYGYQCYVCGFDFKKVYGDIGKNFIHVHHIKPLSEIRKEYKLDPINDLRPVCPNCHAMIHRKNPNFSIEEISNFINDRESE</sequence>
<dbReference type="Pfam" id="PF01844">
    <property type="entry name" value="HNH"/>
    <property type="match status" value="1"/>
</dbReference>
<proteinExistence type="predicted"/>
<dbReference type="GO" id="GO:0003676">
    <property type="term" value="F:nucleic acid binding"/>
    <property type="evidence" value="ECO:0007669"/>
    <property type="project" value="InterPro"/>
</dbReference>
<dbReference type="GO" id="GO:0008270">
    <property type="term" value="F:zinc ion binding"/>
    <property type="evidence" value="ECO:0007669"/>
    <property type="project" value="InterPro"/>
</dbReference>
<keyword evidence="3" id="KW-1185">Reference proteome</keyword>
<name>A0A4U2Z9Q2_9BACT</name>
<evidence type="ECO:0000259" key="1">
    <source>
        <dbReference type="Pfam" id="PF01844"/>
    </source>
</evidence>
<gene>
    <name evidence="2" type="ORF">FCU45_05835</name>
</gene>
<keyword evidence="2" id="KW-0255">Endonuclease</keyword>
<evidence type="ECO:0000313" key="3">
    <source>
        <dbReference type="Proteomes" id="UP000309561"/>
    </source>
</evidence>
<dbReference type="GO" id="GO:0004519">
    <property type="term" value="F:endonuclease activity"/>
    <property type="evidence" value="ECO:0007669"/>
    <property type="project" value="UniProtKB-KW"/>
</dbReference>
<feature type="domain" description="HNH" evidence="1">
    <location>
        <begin position="68"/>
        <end position="123"/>
    </location>
</feature>
<accession>A0A4U2Z9Q2</accession>
<organism evidence="2 3">
    <name type="scientific">Sulfurimonas crateris</name>
    <dbReference type="NCBI Taxonomy" id="2574727"/>
    <lineage>
        <taxon>Bacteria</taxon>
        <taxon>Pseudomonadati</taxon>
        <taxon>Campylobacterota</taxon>
        <taxon>Epsilonproteobacteria</taxon>
        <taxon>Campylobacterales</taxon>
        <taxon>Sulfurimonadaceae</taxon>
        <taxon>Sulfurimonas</taxon>
    </lineage>
</organism>
<dbReference type="Gene3D" id="1.10.30.50">
    <property type="match status" value="1"/>
</dbReference>
<dbReference type="OrthoDB" id="9802640at2"/>
<keyword evidence="2" id="KW-0378">Hydrolase</keyword>
<comment type="caution">
    <text evidence="2">The sequence shown here is derived from an EMBL/GenBank/DDBJ whole genome shotgun (WGS) entry which is preliminary data.</text>
</comment>
<dbReference type="AlphaFoldDB" id="A0A4U2Z9Q2"/>
<protein>
    <submittedName>
        <fullName evidence="2">Restriction endonuclease</fullName>
    </submittedName>
</protein>
<evidence type="ECO:0000313" key="2">
    <source>
        <dbReference type="EMBL" id="TKI69741.1"/>
    </source>
</evidence>
<dbReference type="Proteomes" id="UP000309561">
    <property type="component" value="Unassembled WGS sequence"/>
</dbReference>
<keyword evidence="2" id="KW-0540">Nuclease</keyword>
<reference evidence="2 3" key="1">
    <citation type="submission" date="2019-04" db="EMBL/GenBank/DDBJ databases">
        <title>Sulfurimonas crateris sp. nov. a facultative anaerobic sulfur-oxidizing chemolithautotrophic bacterium isolated from a terrestrial mud vulcano.</title>
        <authorList>
            <person name="Ratnikova N.M."/>
            <person name="Slobodkin A.I."/>
            <person name="Merkel A.Y."/>
            <person name="Novikov A."/>
            <person name="Bonch-Osmolovskaya E.A."/>
            <person name="Slobodkina G.B."/>
        </authorList>
    </citation>
    <scope>NUCLEOTIDE SEQUENCE [LARGE SCALE GENOMIC DNA]</scope>
    <source>
        <strain evidence="2 3">SN118</strain>
    </source>
</reference>